<sequence>FVIDVDINTPSPPTSSFSSFSFSIPLRVSHIVVPVEYPSIFCHLWFWLQVSIQHIDAVVK</sequence>
<protein>
    <submittedName>
        <fullName evidence="1">Uncharacterized protein</fullName>
    </submittedName>
</protein>
<feature type="non-terminal residue" evidence="1">
    <location>
        <position position="1"/>
    </location>
</feature>
<name>A0A0M9WFB1_9EURO</name>
<organism evidence="1 2">
    <name type="scientific">Penicillium nordicum</name>
    <dbReference type="NCBI Taxonomy" id="229535"/>
    <lineage>
        <taxon>Eukaryota</taxon>
        <taxon>Fungi</taxon>
        <taxon>Dikarya</taxon>
        <taxon>Ascomycota</taxon>
        <taxon>Pezizomycotina</taxon>
        <taxon>Eurotiomycetes</taxon>
        <taxon>Eurotiomycetidae</taxon>
        <taxon>Eurotiales</taxon>
        <taxon>Aspergillaceae</taxon>
        <taxon>Penicillium</taxon>
    </lineage>
</organism>
<gene>
    <name evidence="1" type="ORF">ACN38_g6412</name>
</gene>
<comment type="caution">
    <text evidence="1">The sequence shown here is derived from an EMBL/GenBank/DDBJ whole genome shotgun (WGS) entry which is preliminary data.</text>
</comment>
<dbReference type="Proteomes" id="UP000037696">
    <property type="component" value="Unassembled WGS sequence"/>
</dbReference>
<proteinExistence type="predicted"/>
<keyword evidence="2" id="KW-1185">Reference proteome</keyword>
<evidence type="ECO:0000313" key="1">
    <source>
        <dbReference type="EMBL" id="KOS42713.1"/>
    </source>
</evidence>
<accession>A0A0M9WFB1</accession>
<reference evidence="1 2" key="1">
    <citation type="submission" date="2015-08" db="EMBL/GenBank/DDBJ databases">
        <title>Genome sequencing of Penicillium nordicum.</title>
        <authorList>
            <person name="Nguyen H.D."/>
            <person name="Seifert K.A."/>
        </authorList>
    </citation>
    <scope>NUCLEOTIDE SEQUENCE [LARGE SCALE GENOMIC DNA]</scope>
    <source>
        <strain evidence="1 2">DAOMC 185683</strain>
    </source>
</reference>
<dbReference type="AlphaFoldDB" id="A0A0M9WFB1"/>
<dbReference type="EMBL" id="LHQQ01000099">
    <property type="protein sequence ID" value="KOS42713.1"/>
    <property type="molecule type" value="Genomic_DNA"/>
</dbReference>
<evidence type="ECO:0000313" key="2">
    <source>
        <dbReference type="Proteomes" id="UP000037696"/>
    </source>
</evidence>